<feature type="binding site" evidence="10">
    <location>
        <position position="189"/>
    </location>
    <ligand>
        <name>thiamine diphosphate</name>
        <dbReference type="ChEBI" id="CHEBI:58937"/>
    </ligand>
</feature>
<dbReference type="EMBL" id="JBDKXB010000006">
    <property type="protein sequence ID" value="MEY6432133.1"/>
    <property type="molecule type" value="Genomic_DNA"/>
</dbReference>
<dbReference type="Pfam" id="PF02780">
    <property type="entry name" value="Transketolase_C"/>
    <property type="match status" value="1"/>
</dbReference>
<dbReference type="InterPro" id="IPR009014">
    <property type="entry name" value="Transketo_C/PFOR_II"/>
</dbReference>
<dbReference type="PANTHER" id="PTHR43322">
    <property type="entry name" value="1-D-DEOXYXYLULOSE 5-PHOSPHATE SYNTHASE-RELATED"/>
    <property type="match status" value="1"/>
</dbReference>
<protein>
    <recommendedName>
        <fullName evidence="10">1-deoxy-D-xylulose-5-phosphate synthase</fullName>
        <ecNumber evidence="10">2.2.1.7</ecNumber>
    </recommendedName>
    <alternativeName>
        <fullName evidence="10">1-deoxyxylulose-5-phosphate synthase</fullName>
        <shortName evidence="10">DXP synthase</shortName>
        <shortName evidence="10">DXPS</shortName>
    </alternativeName>
</protein>
<dbReference type="Pfam" id="PF02779">
    <property type="entry name" value="Transket_pyr"/>
    <property type="match status" value="1"/>
</dbReference>
<comment type="function">
    <text evidence="10">Catalyzes the acyloin condensation reaction between C atoms 2 and 3 of pyruvate and glyceraldehyde 3-phosphate to yield 1-deoxy-D-xylulose-5-phosphate (DXP).</text>
</comment>
<evidence type="ECO:0000256" key="5">
    <source>
        <dbReference type="ARBA" id="ARBA00022723"/>
    </source>
</evidence>
<feature type="binding site" evidence="10">
    <location>
        <begin position="129"/>
        <end position="131"/>
    </location>
    <ligand>
        <name>thiamine diphosphate</name>
        <dbReference type="ChEBI" id="CHEBI:58937"/>
    </ligand>
</feature>
<dbReference type="InterPro" id="IPR029061">
    <property type="entry name" value="THDP-binding"/>
</dbReference>
<accession>A0ABV4BFS7</accession>
<keyword evidence="9 10" id="KW-0414">Isoprene biosynthesis</keyword>
<dbReference type="Pfam" id="PF13292">
    <property type="entry name" value="DXP_synthase_N"/>
    <property type="match status" value="1"/>
</dbReference>
<dbReference type="PANTHER" id="PTHR43322:SF5">
    <property type="entry name" value="1-DEOXY-D-XYLULOSE-5-PHOSPHATE SYNTHASE, CHLOROPLASTIC"/>
    <property type="match status" value="1"/>
</dbReference>
<evidence type="ECO:0000256" key="3">
    <source>
        <dbReference type="ARBA" id="ARBA00011738"/>
    </source>
</evidence>
<evidence type="ECO:0000256" key="4">
    <source>
        <dbReference type="ARBA" id="ARBA00022679"/>
    </source>
</evidence>
<evidence type="ECO:0000256" key="8">
    <source>
        <dbReference type="ARBA" id="ARBA00023052"/>
    </source>
</evidence>
<comment type="cofactor">
    <cofactor evidence="10">
        <name>thiamine diphosphate</name>
        <dbReference type="ChEBI" id="CHEBI:58937"/>
    </cofactor>
    <text evidence="10">Binds 1 thiamine pyrophosphate per subunit.</text>
</comment>
<evidence type="ECO:0000313" key="13">
    <source>
        <dbReference type="Proteomes" id="UP001564408"/>
    </source>
</evidence>
<evidence type="ECO:0000256" key="10">
    <source>
        <dbReference type="HAMAP-Rule" id="MF_00315"/>
    </source>
</evidence>
<feature type="binding site" evidence="10">
    <location>
        <position position="189"/>
    </location>
    <ligand>
        <name>Mg(2+)</name>
        <dbReference type="ChEBI" id="CHEBI:18420"/>
    </ligand>
</feature>
<gene>
    <name evidence="10 12" type="primary">dxs</name>
    <name evidence="12" type="ORF">ABC977_06870</name>
</gene>
<organism evidence="12 13">
    <name type="scientific">Thioalkalicoccus limnaeus</name>
    <dbReference type="NCBI Taxonomy" id="120681"/>
    <lineage>
        <taxon>Bacteria</taxon>
        <taxon>Pseudomonadati</taxon>
        <taxon>Pseudomonadota</taxon>
        <taxon>Gammaproteobacteria</taxon>
        <taxon>Chromatiales</taxon>
        <taxon>Chromatiaceae</taxon>
        <taxon>Thioalkalicoccus</taxon>
    </lineage>
</organism>
<evidence type="ECO:0000259" key="11">
    <source>
        <dbReference type="SMART" id="SM00861"/>
    </source>
</evidence>
<dbReference type="NCBIfam" id="NF003933">
    <property type="entry name" value="PRK05444.2-2"/>
    <property type="match status" value="1"/>
</dbReference>
<feature type="binding site" evidence="10">
    <location>
        <begin position="161"/>
        <end position="162"/>
    </location>
    <ligand>
        <name>thiamine diphosphate</name>
        <dbReference type="ChEBI" id="CHEBI:58937"/>
    </ligand>
</feature>
<reference evidence="12 13" key="1">
    <citation type="submission" date="2024-05" db="EMBL/GenBank/DDBJ databases">
        <title>Genome Sequence and Characterization of the New Strain Purple Sulfur Bacterium of Genus Thioalkalicoccus.</title>
        <authorList>
            <person name="Bryantseva I.A."/>
            <person name="Kyndt J.A."/>
            <person name="Imhoff J.F."/>
        </authorList>
    </citation>
    <scope>NUCLEOTIDE SEQUENCE [LARGE SCALE GENOMIC DNA]</scope>
    <source>
        <strain evidence="12 13">Um2</strain>
    </source>
</reference>
<dbReference type="InterPro" id="IPR005475">
    <property type="entry name" value="Transketolase-like_Pyr-bd"/>
</dbReference>
<dbReference type="SMART" id="SM00861">
    <property type="entry name" value="Transket_pyr"/>
    <property type="match status" value="1"/>
</dbReference>
<dbReference type="CDD" id="cd02007">
    <property type="entry name" value="TPP_DXS"/>
    <property type="match status" value="1"/>
</dbReference>
<dbReference type="PROSITE" id="PS00802">
    <property type="entry name" value="TRANSKETOLASE_2"/>
    <property type="match status" value="1"/>
</dbReference>
<dbReference type="GO" id="GO:0008661">
    <property type="term" value="F:1-deoxy-D-xylulose-5-phosphate synthase activity"/>
    <property type="evidence" value="ECO:0007669"/>
    <property type="project" value="UniProtKB-EC"/>
</dbReference>
<comment type="catalytic activity">
    <reaction evidence="10">
        <text>D-glyceraldehyde 3-phosphate + pyruvate + H(+) = 1-deoxy-D-xylulose 5-phosphate + CO2</text>
        <dbReference type="Rhea" id="RHEA:12605"/>
        <dbReference type="ChEBI" id="CHEBI:15361"/>
        <dbReference type="ChEBI" id="CHEBI:15378"/>
        <dbReference type="ChEBI" id="CHEBI:16526"/>
        <dbReference type="ChEBI" id="CHEBI:57792"/>
        <dbReference type="ChEBI" id="CHEBI:59776"/>
        <dbReference type="EC" id="2.2.1.7"/>
    </reaction>
</comment>
<dbReference type="SUPFAM" id="SSF52922">
    <property type="entry name" value="TK C-terminal domain-like"/>
    <property type="match status" value="1"/>
</dbReference>
<dbReference type="Proteomes" id="UP001564408">
    <property type="component" value="Unassembled WGS sequence"/>
</dbReference>
<dbReference type="HAMAP" id="MF_00315">
    <property type="entry name" value="DXP_synth"/>
    <property type="match status" value="1"/>
</dbReference>
<feature type="binding site" evidence="10">
    <location>
        <position position="88"/>
    </location>
    <ligand>
        <name>thiamine diphosphate</name>
        <dbReference type="ChEBI" id="CHEBI:58937"/>
    </ligand>
</feature>
<proteinExistence type="inferred from homology"/>
<feature type="binding site" evidence="10">
    <location>
        <position position="160"/>
    </location>
    <ligand>
        <name>Mg(2+)</name>
        <dbReference type="ChEBI" id="CHEBI:18420"/>
    </ligand>
</feature>
<evidence type="ECO:0000256" key="2">
    <source>
        <dbReference type="ARBA" id="ARBA00011081"/>
    </source>
</evidence>
<dbReference type="InterPro" id="IPR005477">
    <property type="entry name" value="Dxylulose-5-P_synthase"/>
</dbReference>
<dbReference type="Gene3D" id="3.40.50.920">
    <property type="match status" value="1"/>
</dbReference>
<feature type="binding site" evidence="10">
    <location>
        <position position="296"/>
    </location>
    <ligand>
        <name>thiamine diphosphate</name>
        <dbReference type="ChEBI" id="CHEBI:58937"/>
    </ligand>
</feature>
<keyword evidence="5 10" id="KW-0479">Metal-binding</keyword>
<keyword evidence="7 10" id="KW-0784">Thiamine biosynthesis</keyword>
<comment type="pathway">
    <text evidence="1 10">Metabolic intermediate biosynthesis; 1-deoxy-D-xylulose 5-phosphate biosynthesis; 1-deoxy-D-xylulose 5-phosphate from D-glyceraldehyde 3-phosphate and pyruvate: step 1/1.</text>
</comment>
<keyword evidence="6 10" id="KW-0460">Magnesium</keyword>
<evidence type="ECO:0000256" key="7">
    <source>
        <dbReference type="ARBA" id="ARBA00022977"/>
    </source>
</evidence>
<dbReference type="NCBIfam" id="TIGR00204">
    <property type="entry name" value="dxs"/>
    <property type="match status" value="1"/>
</dbReference>
<dbReference type="InterPro" id="IPR020826">
    <property type="entry name" value="Transketolase_BS"/>
</dbReference>
<evidence type="ECO:0000256" key="9">
    <source>
        <dbReference type="ARBA" id="ARBA00023229"/>
    </source>
</evidence>
<dbReference type="RefSeq" id="WP_369666519.1">
    <property type="nucleotide sequence ID" value="NZ_JBDKXB010000006.1"/>
</dbReference>
<dbReference type="EC" id="2.2.1.7" evidence="10"/>
<comment type="cofactor">
    <cofactor evidence="10">
        <name>Mg(2+)</name>
        <dbReference type="ChEBI" id="CHEBI:18420"/>
    </cofactor>
    <text evidence="10">Binds 1 Mg(2+) ion per subunit.</text>
</comment>
<feature type="binding site" evidence="10">
    <location>
        <position position="377"/>
    </location>
    <ligand>
        <name>thiamine diphosphate</name>
        <dbReference type="ChEBI" id="CHEBI:58937"/>
    </ligand>
</feature>
<sequence>MPDQPNPDALLAPLRFPLLSAVDLPADLRLMSEDDLPALAHELRAFLIECVSRTGGHFAAGLGVVELTIALHYVFNTPDDRLVWDVGHQAYPHKILTGRRQQMLSLRQKGGISGFPKRCESPYDMLGVGHSSTSISAAMGMALAAARKGERRQVVAVIGDGALGAGLAFEALNHAGALDVDLLVVLNDNEMSISPPVGAISKHLARLLSGKLYTSVREGSKTALRGLPQIRELVGRWEEHMKGMVMPSTLFEELGFNYIGPIDGHDIGALIATLRNMRTMPGPRLLHVVTQKGKGYEPAEGQPVTYHGVAPFDRKTGRPRASGAGPTYTQIFGDWLCAAAARDERLIAITPAMCEGSGMTEFARRHPSRFFDVGIAEQHAVTLAAGMACEGLKPVVAIYSSFLQRAYDQLIHDVCLQGLDVTFAVDRAGQVGEDGPTHAGSFDLSFCRPIPGLVIMAPGDEDECHRLLQTAFEYPGPALVRYPRGVGAGVAVDRQAGTVPIGRARRRREGRDIALLAFGSLVPAACAAGDELGATVIDMRFVKPLDEELILELAATHELLVTLEENTIAGGAGAAVGELLAAHGSATRLLHLGLPDRYIDHASQAEQRAECGLDSAGILAAVRAVYSGPMTEPLASAG</sequence>
<dbReference type="InterPro" id="IPR049557">
    <property type="entry name" value="Transketolase_CS"/>
</dbReference>
<dbReference type="CDD" id="cd07033">
    <property type="entry name" value="TPP_PYR_DXS_TK_like"/>
    <property type="match status" value="1"/>
</dbReference>
<evidence type="ECO:0000256" key="6">
    <source>
        <dbReference type="ARBA" id="ARBA00022842"/>
    </source>
</evidence>
<keyword evidence="8 10" id="KW-0786">Thiamine pyrophosphate</keyword>
<comment type="similarity">
    <text evidence="2 10">Belongs to the transketolase family. DXPS subfamily.</text>
</comment>
<keyword evidence="12" id="KW-0547">Nucleotide-binding</keyword>
<keyword evidence="13" id="KW-1185">Reference proteome</keyword>
<keyword evidence="4 10" id="KW-0808">Transferase</keyword>
<dbReference type="GO" id="GO:0005524">
    <property type="term" value="F:ATP binding"/>
    <property type="evidence" value="ECO:0007669"/>
    <property type="project" value="UniProtKB-KW"/>
</dbReference>
<name>A0ABV4BFS7_9GAMM</name>
<keyword evidence="12" id="KW-0067">ATP-binding</keyword>
<evidence type="ECO:0000313" key="12">
    <source>
        <dbReference type="EMBL" id="MEY6432133.1"/>
    </source>
</evidence>
<dbReference type="Gene3D" id="3.40.50.970">
    <property type="match status" value="2"/>
</dbReference>
<evidence type="ECO:0000256" key="1">
    <source>
        <dbReference type="ARBA" id="ARBA00004980"/>
    </source>
</evidence>
<comment type="caution">
    <text evidence="12">The sequence shown here is derived from an EMBL/GenBank/DDBJ whole genome shotgun (WGS) entry which is preliminary data.</text>
</comment>
<feature type="domain" description="Transketolase-like pyrimidine-binding" evidence="11">
    <location>
        <begin position="326"/>
        <end position="490"/>
    </location>
</feature>
<comment type="subunit">
    <text evidence="3 10">Homodimer.</text>
</comment>
<dbReference type="PROSITE" id="PS00801">
    <property type="entry name" value="TRANSKETOLASE_1"/>
    <property type="match status" value="1"/>
</dbReference>
<dbReference type="InterPro" id="IPR033248">
    <property type="entry name" value="Transketolase_C"/>
</dbReference>
<dbReference type="SUPFAM" id="SSF52518">
    <property type="entry name" value="Thiamin diphosphate-binding fold (THDP-binding)"/>
    <property type="match status" value="2"/>
</dbReference>